<evidence type="ECO:0000256" key="1">
    <source>
        <dbReference type="SAM" id="MobiDB-lite"/>
    </source>
</evidence>
<protein>
    <submittedName>
        <fullName evidence="2">Uncharacterized protein</fullName>
    </submittedName>
</protein>
<feature type="non-terminal residue" evidence="2">
    <location>
        <position position="66"/>
    </location>
</feature>
<keyword evidence="3" id="KW-1185">Reference proteome</keyword>
<reference evidence="2 3" key="1">
    <citation type="submission" date="2017-11" db="EMBL/GenBank/DDBJ databases">
        <title>De-novo sequencing of pomegranate (Punica granatum L.) genome.</title>
        <authorList>
            <person name="Akparov Z."/>
            <person name="Amiraslanov A."/>
            <person name="Hajiyeva S."/>
            <person name="Abbasov M."/>
            <person name="Kaur K."/>
            <person name="Hamwieh A."/>
            <person name="Solovyev V."/>
            <person name="Salamov A."/>
            <person name="Braich B."/>
            <person name="Kosarev P."/>
            <person name="Mahmoud A."/>
            <person name="Hajiyev E."/>
            <person name="Babayeva S."/>
            <person name="Izzatullayeva V."/>
            <person name="Mammadov A."/>
            <person name="Mammadov A."/>
            <person name="Sharifova S."/>
            <person name="Ojaghi J."/>
            <person name="Eynullazada K."/>
            <person name="Bayramov B."/>
            <person name="Abdulazimova A."/>
            <person name="Shahmuradov I."/>
        </authorList>
    </citation>
    <scope>NUCLEOTIDE SEQUENCE [LARGE SCALE GENOMIC DNA]</scope>
    <source>
        <strain evidence="3">cv. AG2017</strain>
        <tissue evidence="2">Leaf</tissue>
    </source>
</reference>
<dbReference type="EMBL" id="PGOL01001001">
    <property type="protein sequence ID" value="PKI61857.1"/>
    <property type="molecule type" value="Genomic_DNA"/>
</dbReference>
<dbReference type="AlphaFoldDB" id="A0A2I0JZV1"/>
<evidence type="ECO:0000313" key="2">
    <source>
        <dbReference type="EMBL" id="PKI61857.1"/>
    </source>
</evidence>
<evidence type="ECO:0000313" key="3">
    <source>
        <dbReference type="Proteomes" id="UP000233551"/>
    </source>
</evidence>
<dbReference type="Proteomes" id="UP000233551">
    <property type="component" value="Unassembled WGS sequence"/>
</dbReference>
<comment type="caution">
    <text evidence="2">The sequence shown here is derived from an EMBL/GenBank/DDBJ whole genome shotgun (WGS) entry which is preliminary data.</text>
</comment>
<organism evidence="2 3">
    <name type="scientific">Punica granatum</name>
    <name type="common">Pomegranate</name>
    <dbReference type="NCBI Taxonomy" id="22663"/>
    <lineage>
        <taxon>Eukaryota</taxon>
        <taxon>Viridiplantae</taxon>
        <taxon>Streptophyta</taxon>
        <taxon>Embryophyta</taxon>
        <taxon>Tracheophyta</taxon>
        <taxon>Spermatophyta</taxon>
        <taxon>Magnoliopsida</taxon>
        <taxon>eudicotyledons</taxon>
        <taxon>Gunneridae</taxon>
        <taxon>Pentapetalae</taxon>
        <taxon>rosids</taxon>
        <taxon>malvids</taxon>
        <taxon>Myrtales</taxon>
        <taxon>Lythraceae</taxon>
        <taxon>Punica</taxon>
    </lineage>
</organism>
<proteinExistence type="predicted"/>
<name>A0A2I0JZV1_PUNGR</name>
<gene>
    <name evidence="2" type="ORF">CRG98_017755</name>
</gene>
<sequence length="66" mass="7436">MYIRQRGDGVRFYPLSQPISWSSSVAERNSSSGGRREREVATARTAKDVSPHEFVKAYAAHLKRLA</sequence>
<feature type="compositionally biased region" description="Basic and acidic residues" evidence="1">
    <location>
        <begin position="34"/>
        <end position="45"/>
    </location>
</feature>
<accession>A0A2I0JZV1</accession>
<feature type="region of interest" description="Disordered" evidence="1">
    <location>
        <begin position="21"/>
        <end position="45"/>
    </location>
</feature>